<dbReference type="AlphaFoldDB" id="A0A2S9YXD5"/>
<feature type="chain" id="PRO_5015709157" description="Dickkopf N-terminal cysteine-rich domain-containing protein" evidence="2">
    <location>
        <begin position="31"/>
        <end position="326"/>
    </location>
</feature>
<dbReference type="RefSeq" id="WP_106087591.1">
    <property type="nucleotide sequence ID" value="NZ_PVNL01000013.1"/>
</dbReference>
<sequence length="326" mass="34723">MTRNARLPRTFNALIALGSIITLLCGPLLACAPEAETIEESAGYETDDADDDELRAMQLAETISADPLFASLLDATVEMTAQRAVAHTTSSDEDLQAFVVTVGHVNYSELIELDPFLEATGVQRQVIDQQLALTQQLIAKYKLGQMEPAQLESVFTAAASTDASRSHLEGAIENELRDITEPLDTQIDDCEAECILIYGVSAASALTTYIGILAAAAASGIFAPVIIAAGTASYFVSLALAESAKNDCMAVCNGEQPSGEECDKDTDCNGNEFCWKGVIGFGKNECRPEKPQGDTCARHGQCTSNCCKLHLPTNLISKTCRPANAC</sequence>
<protein>
    <recommendedName>
        <fullName evidence="5">Dickkopf N-terminal cysteine-rich domain-containing protein</fullName>
    </recommendedName>
</protein>
<dbReference type="EMBL" id="PVNL01000013">
    <property type="protein sequence ID" value="PRQ09751.1"/>
    <property type="molecule type" value="Genomic_DNA"/>
</dbReference>
<comment type="caution">
    <text evidence="3">The sequence shown here is derived from an EMBL/GenBank/DDBJ whole genome shotgun (WGS) entry which is preliminary data.</text>
</comment>
<feature type="transmembrane region" description="Helical" evidence="1">
    <location>
        <begin position="221"/>
        <end position="241"/>
    </location>
</feature>
<keyword evidence="1" id="KW-1133">Transmembrane helix</keyword>
<organism evidence="3 4">
    <name type="scientific">Enhygromyxa salina</name>
    <dbReference type="NCBI Taxonomy" id="215803"/>
    <lineage>
        <taxon>Bacteria</taxon>
        <taxon>Pseudomonadati</taxon>
        <taxon>Myxococcota</taxon>
        <taxon>Polyangia</taxon>
        <taxon>Nannocystales</taxon>
        <taxon>Nannocystaceae</taxon>
        <taxon>Enhygromyxa</taxon>
    </lineage>
</organism>
<name>A0A2S9YXD5_9BACT</name>
<keyword evidence="1" id="KW-0472">Membrane</keyword>
<evidence type="ECO:0000313" key="3">
    <source>
        <dbReference type="EMBL" id="PRQ09751.1"/>
    </source>
</evidence>
<proteinExistence type="predicted"/>
<gene>
    <name evidence="3" type="ORF">ENSA7_05060</name>
</gene>
<keyword evidence="2" id="KW-0732">Signal</keyword>
<keyword evidence="1" id="KW-0812">Transmembrane</keyword>
<reference evidence="3 4" key="1">
    <citation type="submission" date="2018-03" db="EMBL/GenBank/DDBJ databases">
        <title>Draft Genome Sequences of the Obligatory Marine Myxobacteria Enhygromyxa salina SWB007.</title>
        <authorList>
            <person name="Poehlein A."/>
            <person name="Moghaddam J.A."/>
            <person name="Harms H."/>
            <person name="Alanjari M."/>
            <person name="Koenig G.M."/>
            <person name="Daniel R."/>
            <person name="Schaeberle T.F."/>
        </authorList>
    </citation>
    <scope>NUCLEOTIDE SEQUENCE [LARGE SCALE GENOMIC DNA]</scope>
    <source>
        <strain evidence="3 4">SWB007</strain>
    </source>
</reference>
<evidence type="ECO:0008006" key="5">
    <source>
        <dbReference type="Google" id="ProtNLM"/>
    </source>
</evidence>
<feature type="transmembrane region" description="Helical" evidence="1">
    <location>
        <begin position="195"/>
        <end position="214"/>
    </location>
</feature>
<feature type="signal peptide" evidence="2">
    <location>
        <begin position="1"/>
        <end position="30"/>
    </location>
</feature>
<evidence type="ECO:0000256" key="2">
    <source>
        <dbReference type="SAM" id="SignalP"/>
    </source>
</evidence>
<evidence type="ECO:0000256" key="1">
    <source>
        <dbReference type="SAM" id="Phobius"/>
    </source>
</evidence>
<evidence type="ECO:0000313" key="4">
    <source>
        <dbReference type="Proteomes" id="UP000238823"/>
    </source>
</evidence>
<dbReference type="Proteomes" id="UP000238823">
    <property type="component" value="Unassembled WGS sequence"/>
</dbReference>
<accession>A0A2S9YXD5</accession>